<dbReference type="OrthoDB" id="676815at2"/>
<name>A0A2W2AV61_9BACT</name>
<gene>
    <name evidence="1" type="ORF">DN068_16010</name>
</gene>
<proteinExistence type="predicted"/>
<sequence length="152" mass="16477">MKVITLLGVTAIALYLSSCSTRTVELPEGYIGKDTANKMIESYLTSIAGDTADLPAPTLNSLIMDADLLRNYLSNQEIKKVKVMFAHRLDYINSGHAGQNVGLRSDALTIILAGYNKEGNYIFAPGRMVPNHATPCPRNCPDFGSASNNLLQ</sequence>
<protein>
    <submittedName>
        <fullName evidence="1">Uncharacterized protein</fullName>
    </submittedName>
</protein>
<dbReference type="EMBL" id="QKTW01000022">
    <property type="protein sequence ID" value="PZF71578.1"/>
    <property type="molecule type" value="Genomic_DNA"/>
</dbReference>
<accession>A0A2W2AV61</accession>
<evidence type="ECO:0000313" key="1">
    <source>
        <dbReference type="EMBL" id="PZF71578.1"/>
    </source>
</evidence>
<keyword evidence="2" id="KW-1185">Reference proteome</keyword>
<evidence type="ECO:0000313" key="2">
    <source>
        <dbReference type="Proteomes" id="UP000248745"/>
    </source>
</evidence>
<dbReference type="RefSeq" id="WP_110999952.1">
    <property type="nucleotide sequence ID" value="NZ_QKTW01000022.1"/>
</dbReference>
<comment type="caution">
    <text evidence="1">The sequence shown here is derived from an EMBL/GenBank/DDBJ whole genome shotgun (WGS) entry which is preliminary data.</text>
</comment>
<dbReference type="AlphaFoldDB" id="A0A2W2AV61"/>
<organism evidence="1 2">
    <name type="scientific">Taibaiella soli</name>
    <dbReference type="NCBI Taxonomy" id="1649169"/>
    <lineage>
        <taxon>Bacteria</taxon>
        <taxon>Pseudomonadati</taxon>
        <taxon>Bacteroidota</taxon>
        <taxon>Chitinophagia</taxon>
        <taxon>Chitinophagales</taxon>
        <taxon>Chitinophagaceae</taxon>
        <taxon>Taibaiella</taxon>
    </lineage>
</organism>
<reference evidence="1 2" key="1">
    <citation type="submission" date="2018-06" db="EMBL/GenBank/DDBJ databases">
        <title>Mucibacter soli gen. nov., sp. nov., a new member of the family Chitinophagaceae producing mucin.</title>
        <authorList>
            <person name="Kim M.-K."/>
            <person name="Park S."/>
            <person name="Kim T.-S."/>
            <person name="Joung Y."/>
            <person name="Han J.-H."/>
            <person name="Kim S.B."/>
        </authorList>
    </citation>
    <scope>NUCLEOTIDE SEQUENCE [LARGE SCALE GENOMIC DNA]</scope>
    <source>
        <strain evidence="1 2">R1-15</strain>
    </source>
</reference>
<dbReference type="Proteomes" id="UP000248745">
    <property type="component" value="Unassembled WGS sequence"/>
</dbReference>